<feature type="compositionally biased region" description="Basic and acidic residues" evidence="1">
    <location>
        <begin position="54"/>
        <end position="77"/>
    </location>
</feature>
<dbReference type="EMBL" id="PDXF01000004">
    <property type="protein sequence ID" value="RYO07997.1"/>
    <property type="molecule type" value="Genomic_DNA"/>
</dbReference>
<gene>
    <name evidence="3" type="ORF">AA0114_g3489</name>
    <name evidence="2" type="ORF">AA0115_g4119</name>
    <name evidence="4" type="ORF">AA0119_g1830</name>
</gene>
<evidence type="ECO:0000256" key="1">
    <source>
        <dbReference type="SAM" id="MobiDB-lite"/>
    </source>
</evidence>
<name>A0A4Q4MMQ6_9PLEO</name>
<feature type="compositionally biased region" description="Basic and acidic residues" evidence="1">
    <location>
        <begin position="10"/>
        <end position="26"/>
    </location>
</feature>
<evidence type="ECO:0000313" key="3">
    <source>
        <dbReference type="EMBL" id="RYN55185.1"/>
    </source>
</evidence>
<dbReference type="Proteomes" id="UP000292402">
    <property type="component" value="Unassembled WGS sequence"/>
</dbReference>
<dbReference type="EMBL" id="PDXB01000008">
    <property type="protein sequence ID" value="RYN31946.1"/>
    <property type="molecule type" value="Genomic_DNA"/>
</dbReference>
<accession>A0A4Q4MMQ6</accession>
<reference evidence="2" key="1">
    <citation type="submission" date="2017-10" db="EMBL/GenBank/DDBJ databases">
        <authorList>
            <person name="Armitage A.D."/>
            <person name="Barbara D.J."/>
            <person name="Woodhall J.W."/>
            <person name="Sreenivasaprasad S."/>
            <person name="Lane C.R."/>
            <person name="Clarkson J.P."/>
            <person name="Harrison R.J."/>
        </authorList>
    </citation>
    <scope>NUCLEOTIDE SEQUENCE</scope>
    <source>
        <strain evidence="2">FERA 1164</strain>
        <strain evidence="4">FERA 635</strain>
    </source>
</reference>
<proteinExistence type="predicted"/>
<evidence type="ECO:0000313" key="4">
    <source>
        <dbReference type="EMBL" id="RYO07997.1"/>
    </source>
</evidence>
<dbReference type="Proteomes" id="UP000293195">
    <property type="component" value="Unassembled WGS sequence"/>
</dbReference>
<feature type="region of interest" description="Disordered" evidence="1">
    <location>
        <begin position="1"/>
        <end position="77"/>
    </location>
</feature>
<evidence type="ECO:0000313" key="6">
    <source>
        <dbReference type="Proteomes" id="UP000293195"/>
    </source>
</evidence>
<organism evidence="3 5">
    <name type="scientific">Alternaria tenuissima</name>
    <dbReference type="NCBI Taxonomy" id="119927"/>
    <lineage>
        <taxon>Eukaryota</taxon>
        <taxon>Fungi</taxon>
        <taxon>Dikarya</taxon>
        <taxon>Ascomycota</taxon>
        <taxon>Pezizomycotina</taxon>
        <taxon>Dothideomycetes</taxon>
        <taxon>Pleosporomycetidae</taxon>
        <taxon>Pleosporales</taxon>
        <taxon>Pleosporineae</taxon>
        <taxon>Pleosporaceae</taxon>
        <taxon>Alternaria</taxon>
        <taxon>Alternaria sect. Alternaria</taxon>
        <taxon>Alternaria alternata complex</taxon>
    </lineage>
</organism>
<comment type="caution">
    <text evidence="3">The sequence shown here is derived from an EMBL/GenBank/DDBJ whole genome shotgun (WGS) entry which is preliminary data.</text>
</comment>
<feature type="compositionally biased region" description="Acidic residues" evidence="1">
    <location>
        <begin position="27"/>
        <end position="42"/>
    </location>
</feature>
<evidence type="ECO:0000313" key="5">
    <source>
        <dbReference type="Proteomes" id="UP000292402"/>
    </source>
</evidence>
<reference evidence="2 5" key="2">
    <citation type="journal article" date="2019" name="bioRxiv">
        <title>Genomics, evolutionary history and diagnostics of the Alternaria alternata species group including apple and Asian pear pathotypes.</title>
        <authorList>
            <person name="Armitage A.D."/>
            <person name="Cockerton H.M."/>
            <person name="Sreenivasaprasad S."/>
            <person name="Woodhall J.W."/>
            <person name="Lane C.R."/>
            <person name="Harrison R.J."/>
            <person name="Clarkson J.P."/>
        </authorList>
    </citation>
    <scope>NUCLEOTIDE SEQUENCE [LARGE SCALE GENOMIC DNA]</scope>
    <source>
        <strain evidence="5">FERA 1082</strain>
        <strain evidence="2">FERA 1164</strain>
        <strain evidence="4">FERA 635</strain>
    </source>
</reference>
<dbReference type="AlphaFoldDB" id="A0A4Q4MMQ6"/>
<dbReference type="EMBL" id="PDXA01000009">
    <property type="protein sequence ID" value="RYN55185.1"/>
    <property type="molecule type" value="Genomic_DNA"/>
</dbReference>
<reference evidence="3" key="3">
    <citation type="journal article" date="2019" name="J. ISSAAS">
        <title>Genomics, evolutionary history and diagnostics of the Alternaria alternata species group including apple and Asian pear pathotypes.</title>
        <authorList>
            <person name="Armitage A.D."/>
            <person name="Cockerton H.M."/>
            <person name="Sreenivasaprasad S."/>
            <person name="Woodhall J."/>
            <person name="Lane C."/>
            <person name="Harrison R.J."/>
            <person name="Clarkson J.P."/>
        </authorList>
    </citation>
    <scope>NUCLEOTIDE SEQUENCE</scope>
    <source>
        <strain evidence="3">FERA 1082</strain>
    </source>
</reference>
<evidence type="ECO:0000313" key="2">
    <source>
        <dbReference type="EMBL" id="RYN31946.1"/>
    </source>
</evidence>
<sequence length="77" mass="9351">MNGLTIWHYRQREGERETEQWDRKLAEEEEKDEETDEGDEDATANAAYLSPFRRLLEEERKDESRGHDERIRKQEGR</sequence>
<protein>
    <submittedName>
        <fullName evidence="3">Uncharacterized protein</fullName>
    </submittedName>
</protein>
<keyword evidence="6" id="KW-1185">Reference proteome</keyword>
<dbReference type="Proteomes" id="UP000292340">
    <property type="component" value="Unassembled WGS sequence"/>
</dbReference>